<dbReference type="AlphaFoldDB" id="A0A934RDD4"/>
<reference evidence="1" key="1">
    <citation type="submission" date="2021-01" db="EMBL/GenBank/DDBJ databases">
        <title>Modified the classification status of verrucomicrobia.</title>
        <authorList>
            <person name="Feng X."/>
        </authorList>
    </citation>
    <scope>NUCLEOTIDE SEQUENCE</scope>
    <source>
        <strain evidence="1">KCTC 22201</strain>
    </source>
</reference>
<protein>
    <submittedName>
        <fullName evidence="1">Uncharacterized protein</fullName>
    </submittedName>
</protein>
<sequence length="305" mass="33151">MDKEQARFVLRCFRPDGADADDKDFAAALQLAASDRELGEWLAEERAQDAAFSSALGRLELPDGLREEILAGLAVAQGQELEMDAYDGQMIGALAQITPPEGFRREILAAMEQSARPVAKPSRSWWRFGVPIAAAAGIALAVVMTRPDATTLGEGDQLTGRETYVSSVPISHVEQEAISTLTSPGFTLDLKNADQKVLFKFIREQGRACPEGGVPRGLEGIPGLGCRVLDVEGKSGAIVCFRKSDDEVVHLVVFRKGDVDCCDLKEATKPVIDQHGNWAVARWHDSKRVFLLLGKSGTDDLDKLF</sequence>
<evidence type="ECO:0000313" key="2">
    <source>
        <dbReference type="Proteomes" id="UP000658278"/>
    </source>
</evidence>
<comment type="caution">
    <text evidence="1">The sequence shown here is derived from an EMBL/GenBank/DDBJ whole genome shotgun (WGS) entry which is preliminary data.</text>
</comment>
<dbReference type="RefSeq" id="WP_200277557.1">
    <property type="nucleotide sequence ID" value="NZ_JAENII010000003.1"/>
</dbReference>
<accession>A0A934RDD4</accession>
<keyword evidence="2" id="KW-1185">Reference proteome</keyword>
<gene>
    <name evidence="1" type="ORF">JIN81_05790</name>
</gene>
<proteinExistence type="predicted"/>
<dbReference type="EMBL" id="JAENII010000003">
    <property type="protein sequence ID" value="MBK1826521.1"/>
    <property type="molecule type" value="Genomic_DNA"/>
</dbReference>
<dbReference type="Proteomes" id="UP000658278">
    <property type="component" value="Unassembled WGS sequence"/>
</dbReference>
<name>A0A934RDD4_9BACT</name>
<evidence type="ECO:0000313" key="1">
    <source>
        <dbReference type="EMBL" id="MBK1826521.1"/>
    </source>
</evidence>
<organism evidence="1 2">
    <name type="scientific">Haloferula rosea</name>
    <dbReference type="NCBI Taxonomy" id="490093"/>
    <lineage>
        <taxon>Bacteria</taxon>
        <taxon>Pseudomonadati</taxon>
        <taxon>Verrucomicrobiota</taxon>
        <taxon>Verrucomicrobiia</taxon>
        <taxon>Verrucomicrobiales</taxon>
        <taxon>Verrucomicrobiaceae</taxon>
        <taxon>Haloferula</taxon>
    </lineage>
</organism>